<protein>
    <submittedName>
        <fullName evidence="1">Toprim domain-containing protein</fullName>
    </submittedName>
</protein>
<evidence type="ECO:0000313" key="1">
    <source>
        <dbReference type="EMBL" id="MDC9032250.1"/>
    </source>
</evidence>
<sequence length="118" mass="13599">MVGLICVAQLLSQSQIEILKKENIKVIIALDNDETGRKRSEALGEQLTSHQIPYEIRRILPPYDQTCKDVDDLLRQYGKEAYQKCFLAPYITYEEAKKKIIVDLAVHFFGEDKVEVIN</sequence>
<comment type="caution">
    <text evidence="1">The sequence shown here is derived from an EMBL/GenBank/DDBJ whole genome shotgun (WGS) entry which is preliminary data.</text>
</comment>
<keyword evidence="2" id="KW-1185">Reference proteome</keyword>
<dbReference type="Proteomes" id="UP001221763">
    <property type="component" value="Unassembled WGS sequence"/>
</dbReference>
<dbReference type="Gene3D" id="3.40.1360.10">
    <property type="match status" value="1"/>
</dbReference>
<dbReference type="SUPFAM" id="SSF56731">
    <property type="entry name" value="DNA primase core"/>
    <property type="match status" value="1"/>
</dbReference>
<dbReference type="EMBL" id="JANHJP010000011">
    <property type="protein sequence ID" value="MDC9032250.1"/>
    <property type="molecule type" value="Genomic_DNA"/>
</dbReference>
<proteinExistence type="predicted"/>
<reference evidence="1 2" key="1">
    <citation type="journal article" date="2023" name="Plant">
        <title>Draft Genome Sequence Resource of CBPPT1, a 'Candidatus Phytoplasma trifolii'-Related Strain Associated with Potato Purple Top Disease in the Columbia Basin, U.S.A.</title>
        <authorList>
            <person name="Wei W."/>
            <person name="Shao J."/>
            <person name="Bottner-Parker K.D."/>
            <person name="Zhao Y."/>
        </authorList>
    </citation>
    <scope>NUCLEOTIDE SEQUENCE [LARGE SCALE GENOMIC DNA]</scope>
    <source>
        <strain evidence="1 2">CBPPT1</strain>
    </source>
</reference>
<name>A0ABT5L9I2_9MOLU</name>
<gene>
    <name evidence="1" type="ORF">M8044_000473</name>
</gene>
<accession>A0ABT5L9I2</accession>
<organism evidence="1 2">
    <name type="scientific">Columbia Basin potato purple top phytoplasma</name>
    <dbReference type="NCBI Taxonomy" id="307134"/>
    <lineage>
        <taxon>Bacteria</taxon>
        <taxon>Bacillati</taxon>
        <taxon>Mycoplasmatota</taxon>
        <taxon>Mollicutes</taxon>
        <taxon>Acholeplasmatales</taxon>
        <taxon>Acholeplasmataceae</taxon>
        <taxon>Candidatus Phytoplasma</taxon>
        <taxon>16SrVI (Clover proliferation group)</taxon>
    </lineage>
</organism>
<dbReference type="Pfam" id="PF13155">
    <property type="entry name" value="Toprim_2"/>
    <property type="match status" value="1"/>
</dbReference>
<evidence type="ECO:0000313" key="2">
    <source>
        <dbReference type="Proteomes" id="UP001221763"/>
    </source>
</evidence>